<dbReference type="InterPro" id="IPR012334">
    <property type="entry name" value="Pectin_lyas_fold"/>
</dbReference>
<evidence type="ECO:0000256" key="2">
    <source>
        <dbReference type="ARBA" id="ARBA00022801"/>
    </source>
</evidence>
<dbReference type="RefSeq" id="XP_020091098.1">
    <property type="nucleotide sequence ID" value="XM_020235509.1"/>
</dbReference>
<evidence type="ECO:0000256" key="1">
    <source>
        <dbReference type="ARBA" id="ARBA00008834"/>
    </source>
</evidence>
<reference evidence="7" key="2">
    <citation type="submission" date="2025-08" db="UniProtKB">
        <authorList>
            <consortium name="RefSeq"/>
        </authorList>
    </citation>
    <scope>IDENTIFICATION</scope>
    <source>
        <tissue evidence="7">Leaf</tissue>
    </source>
</reference>
<dbReference type="Gramene" id="Aco019078.1.mrna1">
    <property type="protein sequence ID" value="Aco019078.1.mrna1"/>
    <property type="gene ID" value="Aco019078.1.path1"/>
</dbReference>
<organism evidence="6 7">
    <name type="scientific">Ananas comosus</name>
    <name type="common">Pineapple</name>
    <name type="synonym">Ananas ananas</name>
    <dbReference type="NCBI Taxonomy" id="4615"/>
    <lineage>
        <taxon>Eukaryota</taxon>
        <taxon>Viridiplantae</taxon>
        <taxon>Streptophyta</taxon>
        <taxon>Embryophyta</taxon>
        <taxon>Tracheophyta</taxon>
        <taxon>Spermatophyta</taxon>
        <taxon>Magnoliopsida</taxon>
        <taxon>Liliopsida</taxon>
        <taxon>Poales</taxon>
        <taxon>Bromeliaceae</taxon>
        <taxon>Bromelioideae</taxon>
        <taxon>Ananas</taxon>
    </lineage>
</organism>
<dbReference type="PANTHER" id="PTHR31339:SF44">
    <property type="entry name" value="PECTIN LYASE-LIKE SUPERFAMILY PROTEIN"/>
    <property type="match status" value="1"/>
</dbReference>
<evidence type="ECO:0000256" key="3">
    <source>
        <dbReference type="ARBA" id="ARBA00023295"/>
    </source>
</evidence>
<keyword evidence="5" id="KW-1133">Transmembrane helix</keyword>
<keyword evidence="2 4" id="KW-0378">Hydrolase</keyword>
<protein>
    <submittedName>
        <fullName evidence="7">Probable polygalacturonase</fullName>
    </submittedName>
</protein>
<keyword evidence="5" id="KW-0812">Transmembrane</keyword>
<dbReference type="InterPro" id="IPR000743">
    <property type="entry name" value="Glyco_hydro_28"/>
</dbReference>
<keyword evidence="3 4" id="KW-0326">Glycosidase</keyword>
<keyword evidence="6" id="KW-1185">Reference proteome</keyword>
<dbReference type="Proteomes" id="UP000515123">
    <property type="component" value="Linkage group 6"/>
</dbReference>
<dbReference type="SMART" id="SM00710">
    <property type="entry name" value="PbH1"/>
    <property type="match status" value="6"/>
</dbReference>
<evidence type="ECO:0000313" key="6">
    <source>
        <dbReference type="Proteomes" id="UP000515123"/>
    </source>
</evidence>
<dbReference type="InterPro" id="IPR011050">
    <property type="entry name" value="Pectin_lyase_fold/virulence"/>
</dbReference>
<sequence>MGEVPSSSSSSSSSSSMGRYLGNHHQRRWWIRLHLSSLGTGTLLMALWVVLFVSLFAWQIGSFSGFRVFESAPPLATPIPLLRPVAYNLTDFGGVGDGRTLNTEAFERAVRAIAELERVGGGQLNVPPGQWLTSPFNLTSHMTLFLAEGAEILGIQNVDYWPLMPPLPSYGHGREQKGPRYGSLIHGQHLTDVVITGHNGTINGQGQAWWTKFQKKLLRYTRGPLVQLMWSSNIIISNITLRDSPFWTLHPYDCKNVTIANLTILAPVSGAPNTDGIDPDSCQDMVIENCYISVGDDAIAIKSGWDHYGIAYGRPSTNILIRDLIVRSEVSAGISIGSEMSGGVSNITVENVRFWDSKRGVRIKTAPGRGGYIQNISYRNLTFDNVRIGIMARTDYNEHPDDGFDPKDLPVLENISFKGIYGRGVRIPVMMFGSKEIPIKDVTFWDMKVGITYKKKNIFRCGFVEGRAIGPIFPAPCDNFDLFSSDGRLVRPSVSRNFADVLPGPQNNADADDDA</sequence>
<feature type="transmembrane region" description="Helical" evidence="5">
    <location>
        <begin position="35"/>
        <end position="58"/>
    </location>
</feature>
<dbReference type="PANTHER" id="PTHR31339">
    <property type="entry name" value="PECTIN LYASE-RELATED"/>
    <property type="match status" value="1"/>
</dbReference>
<keyword evidence="5" id="KW-0472">Membrane</keyword>
<name>A0A6P5FCI9_ANACO</name>
<dbReference type="AlphaFoldDB" id="A0A6P5FCI9"/>
<comment type="similarity">
    <text evidence="1 4">Belongs to the glycosyl hydrolase 28 family.</text>
</comment>
<dbReference type="GO" id="GO:0005975">
    <property type="term" value="P:carbohydrate metabolic process"/>
    <property type="evidence" value="ECO:0007669"/>
    <property type="project" value="InterPro"/>
</dbReference>
<proteinExistence type="inferred from homology"/>
<dbReference type="Gene3D" id="2.160.20.10">
    <property type="entry name" value="Single-stranded right-handed beta-helix, Pectin lyase-like"/>
    <property type="match status" value="1"/>
</dbReference>
<evidence type="ECO:0000313" key="7">
    <source>
        <dbReference type="RefSeq" id="XP_020091098.1"/>
    </source>
</evidence>
<evidence type="ECO:0000256" key="5">
    <source>
        <dbReference type="SAM" id="Phobius"/>
    </source>
</evidence>
<dbReference type="SUPFAM" id="SSF51126">
    <property type="entry name" value="Pectin lyase-like"/>
    <property type="match status" value="1"/>
</dbReference>
<dbReference type="InterPro" id="IPR006626">
    <property type="entry name" value="PbH1"/>
</dbReference>
<dbReference type="InterPro" id="IPR051801">
    <property type="entry name" value="GH28_Enzymes"/>
</dbReference>
<accession>A0A6P5FCI9</accession>
<reference evidence="6" key="1">
    <citation type="journal article" date="2015" name="Nat. Genet.">
        <title>The pineapple genome and the evolution of CAM photosynthesis.</title>
        <authorList>
            <person name="Ming R."/>
            <person name="VanBuren R."/>
            <person name="Wai C.M."/>
            <person name="Tang H."/>
            <person name="Schatz M.C."/>
            <person name="Bowers J.E."/>
            <person name="Lyons E."/>
            <person name="Wang M.L."/>
            <person name="Chen J."/>
            <person name="Biggers E."/>
            <person name="Zhang J."/>
            <person name="Huang L."/>
            <person name="Zhang L."/>
            <person name="Miao W."/>
            <person name="Zhang J."/>
            <person name="Ye Z."/>
            <person name="Miao C."/>
            <person name="Lin Z."/>
            <person name="Wang H."/>
            <person name="Zhou H."/>
            <person name="Yim W.C."/>
            <person name="Priest H.D."/>
            <person name="Zheng C."/>
            <person name="Woodhouse M."/>
            <person name="Edger P.P."/>
            <person name="Guyot R."/>
            <person name="Guo H.B."/>
            <person name="Guo H."/>
            <person name="Zheng G."/>
            <person name="Singh R."/>
            <person name="Sharma A."/>
            <person name="Min X."/>
            <person name="Zheng Y."/>
            <person name="Lee H."/>
            <person name="Gurtowski J."/>
            <person name="Sedlazeck F.J."/>
            <person name="Harkess A."/>
            <person name="McKain M.R."/>
            <person name="Liao Z."/>
            <person name="Fang J."/>
            <person name="Liu J."/>
            <person name="Zhang X."/>
            <person name="Zhang Q."/>
            <person name="Hu W."/>
            <person name="Qin Y."/>
            <person name="Wang K."/>
            <person name="Chen L.Y."/>
            <person name="Shirley N."/>
            <person name="Lin Y.R."/>
            <person name="Liu L.Y."/>
            <person name="Hernandez A.G."/>
            <person name="Wright C.L."/>
            <person name="Bulone V."/>
            <person name="Tuskan G.A."/>
            <person name="Heath K."/>
            <person name="Zee F."/>
            <person name="Moore P.H."/>
            <person name="Sunkar R."/>
            <person name="Leebens-Mack J.H."/>
            <person name="Mockler T."/>
            <person name="Bennetzen J.L."/>
            <person name="Freeling M."/>
            <person name="Sankoff D."/>
            <person name="Paterson A.H."/>
            <person name="Zhu X."/>
            <person name="Yang X."/>
            <person name="Smith J.A."/>
            <person name="Cushman J.C."/>
            <person name="Paull R.E."/>
            <person name="Yu Q."/>
        </authorList>
    </citation>
    <scope>NUCLEOTIDE SEQUENCE [LARGE SCALE GENOMIC DNA]</scope>
    <source>
        <strain evidence="6">cv. F153</strain>
    </source>
</reference>
<dbReference type="GeneID" id="109712082"/>
<dbReference type="Pfam" id="PF00295">
    <property type="entry name" value="Glyco_hydro_28"/>
    <property type="match status" value="1"/>
</dbReference>
<dbReference type="OrthoDB" id="187139at2759"/>
<evidence type="ECO:0000256" key="4">
    <source>
        <dbReference type="RuleBase" id="RU361169"/>
    </source>
</evidence>
<dbReference type="GO" id="GO:0004650">
    <property type="term" value="F:polygalacturonase activity"/>
    <property type="evidence" value="ECO:0007669"/>
    <property type="project" value="InterPro"/>
</dbReference>
<gene>
    <name evidence="7" type="primary">LOC109712082</name>
</gene>